<comment type="caution">
    <text evidence="3">The sequence shown here is derived from an EMBL/GenBank/DDBJ whole genome shotgun (WGS) entry which is preliminary data.</text>
</comment>
<keyword evidence="1" id="KW-0732">Signal</keyword>
<dbReference type="InterPro" id="IPR021796">
    <property type="entry name" value="Tll0287-like_dom"/>
</dbReference>
<gene>
    <name evidence="3" type="ORF">CLV39_0965</name>
</gene>
<protein>
    <submittedName>
        <fullName evidence="3">Uncharacterized protein DUF3365</fullName>
    </submittedName>
</protein>
<dbReference type="OrthoDB" id="5392220at2"/>
<dbReference type="Proteomes" id="UP000280842">
    <property type="component" value="Unassembled WGS sequence"/>
</dbReference>
<sequence length="185" mass="21721">MKKILATILLSSSLVFATENNKIVKIGQETSLKLMKALKFHLIKAMSESPYEAIDVCHKKALKITKQIEKEIDHGIKIKRTSIRYRNPLNKPNKEELEALEYFEKSFKEGKNPKYYIQKVKDGYNFYKPLKIKAICLTCHGNPKNMDKKLYEKIKKYYPEDKAINYKLEDFRGVIKVYIPQELVK</sequence>
<proteinExistence type="predicted"/>
<organism evidence="3 4">
    <name type="scientific">Hydrogenothermus marinus</name>
    <dbReference type="NCBI Taxonomy" id="133270"/>
    <lineage>
        <taxon>Bacteria</taxon>
        <taxon>Pseudomonadati</taxon>
        <taxon>Aquificota</taxon>
        <taxon>Aquificia</taxon>
        <taxon>Aquificales</taxon>
        <taxon>Hydrogenothermaceae</taxon>
        <taxon>Hydrogenothermus</taxon>
    </lineage>
</organism>
<dbReference type="RefSeq" id="WP_121923090.1">
    <property type="nucleotide sequence ID" value="NZ_REFO01000011.1"/>
</dbReference>
<evidence type="ECO:0000313" key="3">
    <source>
        <dbReference type="EMBL" id="RMA97307.1"/>
    </source>
</evidence>
<reference evidence="3 4" key="1">
    <citation type="submission" date="2018-10" db="EMBL/GenBank/DDBJ databases">
        <title>Genomic Encyclopedia of Archaeal and Bacterial Type Strains, Phase II (KMG-II): from individual species to whole genera.</title>
        <authorList>
            <person name="Goeker M."/>
        </authorList>
    </citation>
    <scope>NUCLEOTIDE SEQUENCE [LARGE SCALE GENOMIC DNA]</scope>
    <source>
        <strain evidence="3 4">VM1</strain>
    </source>
</reference>
<keyword evidence="4" id="KW-1185">Reference proteome</keyword>
<evidence type="ECO:0000313" key="4">
    <source>
        <dbReference type="Proteomes" id="UP000280842"/>
    </source>
</evidence>
<evidence type="ECO:0000256" key="1">
    <source>
        <dbReference type="SAM" id="SignalP"/>
    </source>
</evidence>
<feature type="domain" description="Tll0287-like" evidence="2">
    <location>
        <begin position="40"/>
        <end position="180"/>
    </location>
</feature>
<name>A0A3M0BJF9_9AQUI</name>
<feature type="chain" id="PRO_5018085828" evidence="1">
    <location>
        <begin position="18"/>
        <end position="185"/>
    </location>
</feature>
<accession>A0A3M0BJF9</accession>
<feature type="signal peptide" evidence="1">
    <location>
        <begin position="1"/>
        <end position="17"/>
    </location>
</feature>
<evidence type="ECO:0000259" key="2">
    <source>
        <dbReference type="Pfam" id="PF11845"/>
    </source>
</evidence>
<dbReference type="EMBL" id="REFO01000011">
    <property type="protein sequence ID" value="RMA97307.1"/>
    <property type="molecule type" value="Genomic_DNA"/>
</dbReference>
<dbReference type="AlphaFoldDB" id="A0A3M0BJF9"/>
<dbReference type="Pfam" id="PF11845">
    <property type="entry name" value="Tll0287-like"/>
    <property type="match status" value="1"/>
</dbReference>